<dbReference type="Proteomes" id="UP000253950">
    <property type="component" value="Unassembled WGS sequence"/>
</dbReference>
<dbReference type="AlphaFoldDB" id="A0A369YKI2"/>
<dbReference type="STRING" id="1035839.GCA_000238795_00149"/>
<dbReference type="NCBIfam" id="NF002477">
    <property type="entry name" value="PRK01736.1"/>
    <property type="match status" value="1"/>
</dbReference>
<reference evidence="5 6" key="1">
    <citation type="submission" date="2018-05" db="EMBL/GenBank/DDBJ databases">
        <title>Draft Genome Sequences for a Diverse set of 7 Haemophilus Species.</title>
        <authorList>
            <person name="Nichols M."/>
            <person name="Topaz N."/>
            <person name="Wang X."/>
            <person name="Wang X."/>
            <person name="Boxrud D."/>
        </authorList>
    </citation>
    <scope>NUCLEOTIDE SEQUENCE [LARGE SCALE GENOMIC DNA]</scope>
    <source>
        <strain evidence="3 5">C2002001239</strain>
        <strain evidence="4 6">C2015005473</strain>
    </source>
</reference>
<proteinExistence type="inferred from homology"/>
<dbReference type="InterPro" id="IPR036255">
    <property type="entry name" value="YgfB-like_sf"/>
</dbReference>
<dbReference type="Gene3D" id="1.20.120.740">
    <property type="entry name" value="YgfB uncharacterised protein family UPF0149, PF03695"/>
    <property type="match status" value="1"/>
</dbReference>
<organism evidence="3 5">
    <name type="scientific">Haemophilus sputorum</name>
    <dbReference type="NCBI Taxonomy" id="1078480"/>
    <lineage>
        <taxon>Bacteria</taxon>
        <taxon>Pseudomonadati</taxon>
        <taxon>Pseudomonadota</taxon>
        <taxon>Gammaproteobacteria</taxon>
        <taxon>Pasteurellales</taxon>
        <taxon>Pasteurellaceae</taxon>
        <taxon>Haemophilus</taxon>
    </lineage>
</organism>
<evidence type="ECO:0000256" key="1">
    <source>
        <dbReference type="ARBA" id="ARBA00038308"/>
    </source>
</evidence>
<evidence type="ECO:0000313" key="4">
    <source>
        <dbReference type="EMBL" id="RDF12681.1"/>
    </source>
</evidence>
<dbReference type="Proteomes" id="UP000253872">
    <property type="component" value="Unassembled WGS sequence"/>
</dbReference>
<sequence>MSNLQPTEFKQLIAQLAIELNPAEFHGFLSGLIAGGIQDESWKTLTYQFTNDGHAFSQVPLQALSQFYETLSQSYREANTLFSLWLPENENDGIALAESIADWTSQFILGLGLAQPKLNEETDEVGEAIDDLEEISKLGYHEDDSNEELLEAGEEVVEYLRVLSLFLHSHFALNATEKPTNIH</sequence>
<evidence type="ECO:0000313" key="6">
    <source>
        <dbReference type="Proteomes" id="UP000253950"/>
    </source>
</evidence>
<dbReference type="EMBL" id="QEQG01000001">
    <property type="protein sequence ID" value="RDF12681.1"/>
    <property type="molecule type" value="Genomic_DNA"/>
</dbReference>
<keyword evidence="6" id="KW-1185">Reference proteome</keyword>
<dbReference type="RefSeq" id="WP_111388875.1">
    <property type="nucleotide sequence ID" value="NZ_CAURJL010000012.1"/>
</dbReference>
<dbReference type="Pfam" id="PF03695">
    <property type="entry name" value="UPF0149"/>
    <property type="match status" value="1"/>
</dbReference>
<dbReference type="InterPro" id="IPR011978">
    <property type="entry name" value="YgfB-like"/>
</dbReference>
<dbReference type="PANTHER" id="PTHR37528">
    <property type="entry name" value="UPF0149 PROTEIN YGFB"/>
    <property type="match status" value="1"/>
</dbReference>
<comment type="similarity">
    <text evidence="1 2">Belongs to the UPF0149 family.</text>
</comment>
<name>A0A369YKI2_9PAST</name>
<dbReference type="SUPFAM" id="SSF101327">
    <property type="entry name" value="YgfB-like"/>
    <property type="match status" value="1"/>
</dbReference>
<protein>
    <recommendedName>
        <fullName evidence="2">UPF0149 protein DPV84_00350</fullName>
    </recommendedName>
</protein>
<dbReference type="GO" id="GO:0005829">
    <property type="term" value="C:cytosol"/>
    <property type="evidence" value="ECO:0007669"/>
    <property type="project" value="TreeGrafter"/>
</dbReference>
<gene>
    <name evidence="4" type="ORF">DPV84_00350</name>
    <name evidence="3" type="ORF">DPV93_00360</name>
</gene>
<evidence type="ECO:0000313" key="3">
    <source>
        <dbReference type="EMBL" id="RDE73644.1"/>
    </source>
</evidence>
<comment type="caution">
    <text evidence="3">The sequence shown here is derived from an EMBL/GenBank/DDBJ whole genome shotgun (WGS) entry which is preliminary data.</text>
</comment>
<evidence type="ECO:0000313" key="5">
    <source>
        <dbReference type="Proteomes" id="UP000253872"/>
    </source>
</evidence>
<accession>A0A369YKI2</accession>
<dbReference type="HAMAP" id="MF_00346">
    <property type="entry name" value="UPF0149"/>
    <property type="match status" value="1"/>
</dbReference>
<dbReference type="EMBL" id="QEPN01000001">
    <property type="protein sequence ID" value="RDE73644.1"/>
    <property type="molecule type" value="Genomic_DNA"/>
</dbReference>
<evidence type="ECO:0000256" key="2">
    <source>
        <dbReference type="HAMAP-Rule" id="MF_00346"/>
    </source>
</evidence>
<dbReference type="NCBIfam" id="TIGR02292">
    <property type="entry name" value="ygfB_yecA"/>
    <property type="match status" value="1"/>
</dbReference>
<dbReference type="PANTHER" id="PTHR37528:SF1">
    <property type="entry name" value="UPF0149 PROTEIN YGFB"/>
    <property type="match status" value="1"/>
</dbReference>